<keyword evidence="1" id="KW-1133">Transmembrane helix</keyword>
<feature type="transmembrane region" description="Helical" evidence="1">
    <location>
        <begin position="59"/>
        <end position="78"/>
    </location>
</feature>
<protein>
    <submittedName>
        <fullName evidence="2">Uncharacterized protein</fullName>
    </submittedName>
</protein>
<gene>
    <name evidence="2" type="ORF">GTP77_02630</name>
</gene>
<dbReference type="RefSeq" id="WP_161070613.1">
    <property type="nucleotide sequence ID" value="NZ_CP086370.1"/>
</dbReference>
<accession>A0A7X4H9K9</accession>
<evidence type="ECO:0000313" key="2">
    <source>
        <dbReference type="EMBL" id="MYN06227.1"/>
    </source>
</evidence>
<feature type="transmembrane region" description="Helical" evidence="1">
    <location>
        <begin position="6"/>
        <end position="24"/>
    </location>
</feature>
<dbReference type="AlphaFoldDB" id="A0A7X4H9K9"/>
<reference evidence="2 3" key="1">
    <citation type="submission" date="2019-12" db="EMBL/GenBank/DDBJ databases">
        <title>Novel species isolated from a subtropical stream in China.</title>
        <authorList>
            <person name="Lu H."/>
        </authorList>
    </citation>
    <scope>NUCLEOTIDE SEQUENCE [LARGE SCALE GENOMIC DNA]</scope>
    <source>
        <strain evidence="2 3">FT127W</strain>
    </source>
</reference>
<proteinExistence type="predicted"/>
<keyword evidence="1" id="KW-0472">Membrane</keyword>
<keyword evidence="3" id="KW-1185">Reference proteome</keyword>
<organism evidence="2 3">
    <name type="scientific">Pseudoduganella aquatica</name>
    <dbReference type="NCBI Taxonomy" id="2660641"/>
    <lineage>
        <taxon>Bacteria</taxon>
        <taxon>Pseudomonadati</taxon>
        <taxon>Pseudomonadota</taxon>
        <taxon>Betaproteobacteria</taxon>
        <taxon>Burkholderiales</taxon>
        <taxon>Oxalobacteraceae</taxon>
        <taxon>Telluria group</taxon>
        <taxon>Pseudoduganella</taxon>
    </lineage>
</organism>
<name>A0A7X4H9K9_9BURK</name>
<dbReference type="Proteomes" id="UP000450676">
    <property type="component" value="Unassembled WGS sequence"/>
</dbReference>
<evidence type="ECO:0000313" key="3">
    <source>
        <dbReference type="Proteomes" id="UP000450676"/>
    </source>
</evidence>
<evidence type="ECO:0000256" key="1">
    <source>
        <dbReference type="SAM" id="Phobius"/>
    </source>
</evidence>
<dbReference type="EMBL" id="WWCU01000002">
    <property type="protein sequence ID" value="MYN06227.1"/>
    <property type="molecule type" value="Genomic_DNA"/>
</dbReference>
<keyword evidence="1" id="KW-0812">Transmembrane</keyword>
<sequence>MLILKVIMVIFVVAVGIPCQLIDYRHRRKNAYVPGSGWSYYSRLKREGSWEGRFMMNSAYMGIALILAMLGLLAAHLFRA</sequence>
<comment type="caution">
    <text evidence="2">The sequence shown here is derived from an EMBL/GenBank/DDBJ whole genome shotgun (WGS) entry which is preliminary data.</text>
</comment>